<dbReference type="EMBL" id="CP016617">
    <property type="protein sequence ID" value="ANY82409.1"/>
    <property type="molecule type" value="Genomic_DNA"/>
</dbReference>
<organism evidence="3">
    <name type="scientific">Microvirga ossetica</name>
    <dbReference type="NCBI Taxonomy" id="1882682"/>
    <lineage>
        <taxon>Bacteria</taxon>
        <taxon>Pseudomonadati</taxon>
        <taxon>Pseudomonadota</taxon>
        <taxon>Alphaproteobacteria</taxon>
        <taxon>Hyphomicrobiales</taxon>
        <taxon>Methylobacteriaceae</taxon>
        <taxon>Microvirga</taxon>
    </lineage>
</organism>
<dbReference type="RefSeq" id="WP_099513520.1">
    <property type="nucleotide sequence ID" value="NZ_CP016617.1"/>
</dbReference>
<geneLocation type="plasmid" evidence="3">
    <name>unnamed1</name>
</geneLocation>
<dbReference type="InterPro" id="IPR007049">
    <property type="entry name" value="Carb-sel_porin_OprB"/>
</dbReference>
<sequence>MRQLSERDADRSKVLTVVSVFALCLTPGMASSQTPGAAAPPLYPDPGIIEWYDGARVDLLDQTLSGKGDVEEDNRPHSGFFRLPTALEEWFAYKQRLTELYGLTIGGSYGVLWQHYSSSPIDEHDAVGGKFTFNLSYQLTSPGYENPMWLEAVVEDRRALGTELSPLFGGLAAGSITPTAATWGEFDLGVTQFYIRQNLFNNRFQYAIGKLFAPNFVNAYPFFDDNRQFFNQAFSTSPTIPTPLRGFGLVAAGYPTDGGLYIKAGMYTANSDDTGLTIDDFFTEPEHFYHVEVGWTSLAGQGVPLQARGPMDANNVHITAWHKDDQKFGPPEANGVAFNANYKVREDVMVFLRGGVSEGWFVDRNLAAGFGWRPFEAYSDLFGLGVGWAQPSNDALRDQYTMEAFYRWHLTPNLAFTPNIQMIVNPALNPNEDTLWVFGLRTRLTF</sequence>
<proteinExistence type="inferred from homology"/>
<protein>
    <submittedName>
        <fullName evidence="3">Uncharacterized protein</fullName>
    </submittedName>
</protein>
<evidence type="ECO:0000256" key="1">
    <source>
        <dbReference type="ARBA" id="ARBA00008769"/>
    </source>
</evidence>
<accession>A0A1B2ER26</accession>
<dbReference type="InterPro" id="IPR038673">
    <property type="entry name" value="OprB_sf"/>
</dbReference>
<keyword evidence="3" id="KW-0614">Plasmid</keyword>
<dbReference type="PANTHER" id="PTHR37944">
    <property type="entry name" value="PORIN B"/>
    <property type="match status" value="1"/>
</dbReference>
<dbReference type="OrthoDB" id="177316at2"/>
<dbReference type="KEGG" id="moc:BB934_29355"/>
<dbReference type="GO" id="GO:0008643">
    <property type="term" value="P:carbohydrate transport"/>
    <property type="evidence" value="ECO:0007669"/>
    <property type="project" value="InterPro"/>
</dbReference>
<dbReference type="GO" id="GO:0016020">
    <property type="term" value="C:membrane"/>
    <property type="evidence" value="ECO:0007669"/>
    <property type="project" value="InterPro"/>
</dbReference>
<dbReference type="AlphaFoldDB" id="A0A1B2ER26"/>
<reference evidence="3" key="1">
    <citation type="submission" date="2016-07" db="EMBL/GenBank/DDBJ databases">
        <title>Microvirga ossetica sp. nov. a new species of rhizobia isolated from root nodules of the legume species Vicia alpestris Steven originated from North Ossetia region in the Caucasus.</title>
        <authorList>
            <person name="Safronova V.I."/>
            <person name="Kuznetsova I.G."/>
            <person name="Sazanova A.L."/>
            <person name="Belimov A."/>
            <person name="Andronov E."/>
            <person name="Osledkin Y.S."/>
            <person name="Onishchuk O.P."/>
            <person name="Kurchak O.N."/>
            <person name="Shaposhnikov A.I."/>
            <person name="Willems A."/>
            <person name="Tikhonovich I.A."/>
        </authorList>
    </citation>
    <scope>NUCLEOTIDE SEQUENCE [LARGE SCALE GENOMIC DNA]</scope>
    <source>
        <strain evidence="3">V5/3M</strain>
        <plasmid evidence="3">unnamed1</plasmid>
    </source>
</reference>
<dbReference type="GO" id="GO:0015288">
    <property type="term" value="F:porin activity"/>
    <property type="evidence" value="ECO:0007669"/>
    <property type="project" value="InterPro"/>
</dbReference>
<dbReference type="PANTHER" id="PTHR37944:SF1">
    <property type="entry name" value="PORIN B"/>
    <property type="match status" value="1"/>
</dbReference>
<dbReference type="Gene3D" id="2.40.160.180">
    <property type="entry name" value="Carbohydrate-selective porin OprB"/>
    <property type="match status" value="1"/>
</dbReference>
<name>A0A1B2ER26_9HYPH</name>
<gene>
    <name evidence="3" type="ORF">BB934_29355</name>
</gene>
<dbReference type="InterPro" id="IPR052932">
    <property type="entry name" value="OprB_Porin"/>
</dbReference>
<comment type="similarity">
    <text evidence="1 2">Belongs to the OprB family.</text>
</comment>
<evidence type="ECO:0000313" key="3">
    <source>
        <dbReference type="EMBL" id="ANY82409.1"/>
    </source>
</evidence>
<dbReference type="Pfam" id="PF04966">
    <property type="entry name" value="OprB"/>
    <property type="match status" value="1"/>
</dbReference>
<evidence type="ECO:0000256" key="2">
    <source>
        <dbReference type="RuleBase" id="RU363072"/>
    </source>
</evidence>